<protein>
    <submittedName>
        <fullName evidence="1">ABC transporter system permease involved in Fe-S cluster assembly</fullName>
    </submittedName>
</protein>
<dbReference type="EMBL" id="AZMM01010950">
    <property type="protein sequence ID" value="ETJ34626.1"/>
    <property type="molecule type" value="Genomic_DNA"/>
</dbReference>
<organism evidence="1">
    <name type="scientific">human gut metagenome</name>
    <dbReference type="NCBI Taxonomy" id="408170"/>
    <lineage>
        <taxon>unclassified sequences</taxon>
        <taxon>metagenomes</taxon>
        <taxon>organismal metagenomes</taxon>
    </lineage>
</organism>
<proteinExistence type="predicted"/>
<gene>
    <name evidence="1" type="ORF">Q604_UNBC10950G0001</name>
</gene>
<name>W1XWT7_9ZZZZ</name>
<reference evidence="1" key="1">
    <citation type="submission" date="2013-12" db="EMBL/GenBank/DDBJ databases">
        <title>A Varibaculum cambriense genome reconstructed from a premature infant gut community with otherwise low bacterial novelty that shifts toward anaerobic metabolism during the third week of life.</title>
        <authorList>
            <person name="Brown C.T."/>
            <person name="Sharon I."/>
            <person name="Thomas B.C."/>
            <person name="Castelle C.J."/>
            <person name="Morowitz M.J."/>
            <person name="Banfield J.F."/>
        </authorList>
    </citation>
    <scope>NUCLEOTIDE SEQUENCE</scope>
</reference>
<evidence type="ECO:0000313" key="1">
    <source>
        <dbReference type="EMBL" id="ETJ34626.1"/>
    </source>
</evidence>
<comment type="caution">
    <text evidence="1">The sequence shown here is derived from an EMBL/GenBank/DDBJ whole genome shotgun (WGS) entry which is preliminary data.</text>
</comment>
<sequence>ALINTTSNLYIVPKKDKSGIDIYIKENTKNESVHIPVILSHLFFHEI</sequence>
<accession>W1XWT7</accession>
<dbReference type="AlphaFoldDB" id="W1XWT7"/>
<feature type="non-terminal residue" evidence="1">
    <location>
        <position position="1"/>
    </location>
</feature>